<comment type="subcellular location">
    <subcellularLocation>
        <location evidence="1 8">Cell outer membrane</location>
        <topology evidence="1 8">Multi-pass membrane protein</topology>
    </subcellularLocation>
</comment>
<evidence type="ECO:0000259" key="12">
    <source>
        <dbReference type="Pfam" id="PF07715"/>
    </source>
</evidence>
<evidence type="ECO:0000256" key="3">
    <source>
        <dbReference type="ARBA" id="ARBA00022452"/>
    </source>
</evidence>
<gene>
    <name evidence="13" type="ORF">LX87_01525</name>
</gene>
<dbReference type="InterPro" id="IPR008969">
    <property type="entry name" value="CarboxyPept-like_regulatory"/>
</dbReference>
<evidence type="ECO:0000256" key="2">
    <source>
        <dbReference type="ARBA" id="ARBA00022448"/>
    </source>
</evidence>
<feature type="domain" description="TonB-dependent receptor plug" evidence="12">
    <location>
        <begin position="113"/>
        <end position="235"/>
    </location>
</feature>
<evidence type="ECO:0000256" key="7">
    <source>
        <dbReference type="ARBA" id="ARBA00023237"/>
    </source>
</evidence>
<keyword evidence="2 8" id="KW-0813">Transport</keyword>
<dbReference type="GO" id="GO:0009279">
    <property type="term" value="C:cell outer membrane"/>
    <property type="evidence" value="ECO:0007669"/>
    <property type="project" value="UniProtKB-SubCell"/>
</dbReference>
<evidence type="ECO:0000256" key="1">
    <source>
        <dbReference type="ARBA" id="ARBA00004571"/>
    </source>
</evidence>
<evidence type="ECO:0000256" key="6">
    <source>
        <dbReference type="ARBA" id="ARBA00023136"/>
    </source>
</evidence>
<dbReference type="AlphaFoldDB" id="A0A327X121"/>
<comment type="similarity">
    <text evidence="8 9">Belongs to the TonB-dependent receptor family.</text>
</comment>
<keyword evidence="10" id="KW-0732">Signal</keyword>
<dbReference type="PROSITE" id="PS52016">
    <property type="entry name" value="TONB_DEPENDENT_REC_3"/>
    <property type="match status" value="1"/>
</dbReference>
<dbReference type="SUPFAM" id="SSF49464">
    <property type="entry name" value="Carboxypeptidase regulatory domain-like"/>
    <property type="match status" value="1"/>
</dbReference>
<dbReference type="PANTHER" id="PTHR47234">
    <property type="match status" value="1"/>
</dbReference>
<accession>A0A327X121</accession>
<dbReference type="Gene3D" id="2.40.170.20">
    <property type="entry name" value="TonB-dependent receptor, beta-barrel domain"/>
    <property type="match status" value="1"/>
</dbReference>
<sequence>MKNYLLIIFLFCTSSTFAQKLTVSGKVTDPKGDVLPGATVLEKGTNNGVSSDAAGTYTITCRADNPVLVISFVGFQNAEIPVNGQTTINVTLENATELQEVNIVGSRNLNRSVTDSPSPIDLIDIKDVTTKTGQLDLNQLLQFAAPSFNSNRQTGSDGADHVDPATLRGLGPDQTLVLINGKRRHQSALINLFGTRGRGNTGTDLNAIPAAAIERIEILRDGAAAQYGSDAIAGVINIVLKTSANEFTGNINYGAYSAKYRFDDQKFDGGNFNINGNYGFRIGKGGFLNLTADYNYRGHTQRANVATNVEELSRREFGDPQVQNTSFYANSKIPVSPNAHVYVFGGLNLRKGDAYAWTRFADSPRNIPSLYPNGFDPIITSDITDGSVAAGIRGKWKGWDVDLGSVFGSNTFHYGVRNTLNTSLGPQSPTSFDAGGFQLQQNVTGLHFSRLFQETLQGLNIAFGAEFRSENYQIFAGEEASYRNYDPTRPGGSQGFPGYQPGDVVNEGRTNLGIYFDTEADITKAFMIGAALRFENYSDFGSTLNGKISSRLKLGNNFTVRGTVSTGFRAPSLAQIYFNSTFTNFVEGQPVEVLLSRNESPVTRKLGIPKLKQETSRNASLGFTGRFGSGFSLTVDGYYVKIQDRVVLTGAFTADDPDIGADLQELNVGQAQFFTNAVTTSTRGVDIILANGSAVGRGRLNTTLAANFNKLTVDEVKTNARLAGKEDTYFDLRERKFVEASAPPSKINLTLDYGLDRWNFVVRAVRFGEITLADYDYQLNVYKPRVTTDFSVGYKIAKNVNLIVGGSNIFNVYPNRFNPTLTESGGAWDPVQMGTNGAYWYGKLNLRF</sequence>
<dbReference type="Pfam" id="PF07715">
    <property type="entry name" value="Plug"/>
    <property type="match status" value="1"/>
</dbReference>
<name>A0A327X121_LARAB</name>
<dbReference type="EMBL" id="QLMC01000002">
    <property type="protein sequence ID" value="RAJ99829.1"/>
    <property type="molecule type" value="Genomic_DNA"/>
</dbReference>
<dbReference type="InterPro" id="IPR037066">
    <property type="entry name" value="Plug_dom_sf"/>
</dbReference>
<evidence type="ECO:0000256" key="4">
    <source>
        <dbReference type="ARBA" id="ARBA00022692"/>
    </source>
</evidence>
<reference evidence="13 14" key="1">
    <citation type="submission" date="2018-06" db="EMBL/GenBank/DDBJ databases">
        <title>Genomic Encyclopedia of Archaeal and Bacterial Type Strains, Phase II (KMG-II): from individual species to whole genera.</title>
        <authorList>
            <person name="Goeker M."/>
        </authorList>
    </citation>
    <scope>NUCLEOTIDE SEQUENCE [LARGE SCALE GENOMIC DNA]</scope>
    <source>
        <strain evidence="13 14">DSM 21851</strain>
    </source>
</reference>
<evidence type="ECO:0000313" key="13">
    <source>
        <dbReference type="EMBL" id="RAJ99829.1"/>
    </source>
</evidence>
<keyword evidence="4 8" id="KW-0812">Transmembrane</keyword>
<organism evidence="13 14">
    <name type="scientific">Larkinella arboricola</name>
    <dbReference type="NCBI Taxonomy" id="643671"/>
    <lineage>
        <taxon>Bacteria</taxon>
        <taxon>Pseudomonadati</taxon>
        <taxon>Bacteroidota</taxon>
        <taxon>Cytophagia</taxon>
        <taxon>Cytophagales</taxon>
        <taxon>Spirosomataceae</taxon>
        <taxon>Larkinella</taxon>
    </lineage>
</organism>
<dbReference type="PANTHER" id="PTHR47234:SF3">
    <property type="entry name" value="SECRETIN_TONB SHORT N-TERMINAL DOMAIN-CONTAINING PROTEIN"/>
    <property type="match status" value="1"/>
</dbReference>
<keyword evidence="7 8" id="KW-0998">Cell outer membrane</keyword>
<dbReference type="Gene3D" id="2.170.130.10">
    <property type="entry name" value="TonB-dependent receptor, plug domain"/>
    <property type="match status" value="1"/>
</dbReference>
<dbReference type="Pfam" id="PF13715">
    <property type="entry name" value="CarbopepD_reg_2"/>
    <property type="match status" value="1"/>
</dbReference>
<evidence type="ECO:0000259" key="11">
    <source>
        <dbReference type="Pfam" id="PF00593"/>
    </source>
</evidence>
<evidence type="ECO:0000256" key="8">
    <source>
        <dbReference type="PROSITE-ProRule" id="PRU01360"/>
    </source>
</evidence>
<feature type="chain" id="PRO_5016385406" evidence="10">
    <location>
        <begin position="19"/>
        <end position="848"/>
    </location>
</feature>
<dbReference type="OrthoDB" id="9805434at2"/>
<dbReference type="Gene3D" id="2.60.40.1120">
    <property type="entry name" value="Carboxypeptidase-like, regulatory domain"/>
    <property type="match status" value="1"/>
</dbReference>
<protein>
    <submittedName>
        <fullName evidence="13">Iron complex outermembrane receptor protein</fullName>
    </submittedName>
</protein>
<dbReference type="RefSeq" id="WP_111627624.1">
    <property type="nucleotide sequence ID" value="NZ_QLMC01000002.1"/>
</dbReference>
<evidence type="ECO:0000256" key="9">
    <source>
        <dbReference type="RuleBase" id="RU003357"/>
    </source>
</evidence>
<feature type="domain" description="TonB-dependent receptor-like beta-barrel" evidence="11">
    <location>
        <begin position="355"/>
        <end position="809"/>
    </location>
</feature>
<dbReference type="Proteomes" id="UP000248790">
    <property type="component" value="Unassembled WGS sequence"/>
</dbReference>
<evidence type="ECO:0000256" key="5">
    <source>
        <dbReference type="ARBA" id="ARBA00023077"/>
    </source>
</evidence>
<dbReference type="InterPro" id="IPR036942">
    <property type="entry name" value="Beta-barrel_TonB_sf"/>
</dbReference>
<feature type="signal peptide" evidence="10">
    <location>
        <begin position="1"/>
        <end position="18"/>
    </location>
</feature>
<evidence type="ECO:0000313" key="14">
    <source>
        <dbReference type="Proteomes" id="UP000248790"/>
    </source>
</evidence>
<keyword evidence="13" id="KW-0675">Receptor</keyword>
<keyword evidence="6 8" id="KW-0472">Membrane</keyword>
<dbReference type="Pfam" id="PF00593">
    <property type="entry name" value="TonB_dep_Rec_b-barrel"/>
    <property type="match status" value="1"/>
</dbReference>
<proteinExistence type="inferred from homology"/>
<dbReference type="InterPro" id="IPR000531">
    <property type="entry name" value="Beta-barrel_TonB"/>
</dbReference>
<dbReference type="SUPFAM" id="SSF56935">
    <property type="entry name" value="Porins"/>
    <property type="match status" value="1"/>
</dbReference>
<keyword evidence="14" id="KW-1185">Reference proteome</keyword>
<dbReference type="InterPro" id="IPR012910">
    <property type="entry name" value="Plug_dom"/>
</dbReference>
<evidence type="ECO:0000256" key="10">
    <source>
        <dbReference type="SAM" id="SignalP"/>
    </source>
</evidence>
<comment type="caution">
    <text evidence="13">The sequence shown here is derived from an EMBL/GenBank/DDBJ whole genome shotgun (WGS) entry which is preliminary data.</text>
</comment>
<keyword evidence="3 8" id="KW-1134">Transmembrane beta strand</keyword>
<dbReference type="InterPro" id="IPR039426">
    <property type="entry name" value="TonB-dep_rcpt-like"/>
</dbReference>
<keyword evidence="5 9" id="KW-0798">TonB box</keyword>